<accession>A0ABW0UAT0</accession>
<evidence type="ECO:0008006" key="3">
    <source>
        <dbReference type="Google" id="ProtNLM"/>
    </source>
</evidence>
<name>A0ABW0UAT0_9STRE</name>
<evidence type="ECO:0000313" key="1">
    <source>
        <dbReference type="EMBL" id="MFC5630083.1"/>
    </source>
</evidence>
<proteinExistence type="predicted"/>
<comment type="caution">
    <text evidence="1">The sequence shown here is derived from an EMBL/GenBank/DDBJ whole genome shotgun (WGS) entry which is preliminary data.</text>
</comment>
<evidence type="ECO:0000313" key="2">
    <source>
        <dbReference type="Proteomes" id="UP001596110"/>
    </source>
</evidence>
<dbReference type="Proteomes" id="UP001596110">
    <property type="component" value="Unassembled WGS sequence"/>
</dbReference>
<protein>
    <recommendedName>
        <fullName evidence="3">DUF1492 domain-containing protein</fullName>
    </recommendedName>
</protein>
<reference evidence="2" key="1">
    <citation type="journal article" date="2019" name="Int. J. Syst. Evol. Microbiol.">
        <title>The Global Catalogue of Microorganisms (GCM) 10K type strain sequencing project: providing services to taxonomists for standard genome sequencing and annotation.</title>
        <authorList>
            <consortium name="The Broad Institute Genomics Platform"/>
            <consortium name="The Broad Institute Genome Sequencing Center for Infectious Disease"/>
            <person name="Wu L."/>
            <person name="Ma J."/>
        </authorList>
    </citation>
    <scope>NUCLEOTIDE SEQUENCE [LARGE SCALE GENOMIC DNA]</scope>
    <source>
        <strain evidence="2">DT43</strain>
    </source>
</reference>
<sequence length="121" mass="14178">MGIQQELEDLKYINLLIASIECELKKHRELLYSLPGILAEIERDTAERIQELKQQSQKTLELINKLESSLQVNILIERYLHGKKWEEIALDLSYSKSNLFREHGKAIKNLEQLKQLECSQT</sequence>
<gene>
    <name evidence="1" type="ORF">ACFPQ3_00305</name>
</gene>
<dbReference type="EMBL" id="JBHSOJ010000001">
    <property type="protein sequence ID" value="MFC5630083.1"/>
    <property type="molecule type" value="Genomic_DNA"/>
</dbReference>
<dbReference type="RefSeq" id="WP_156805849.1">
    <property type="nucleotide sequence ID" value="NZ_JBHSOJ010000001.1"/>
</dbReference>
<organism evidence="1 2">
    <name type="scientific">Streptococcus caledonicus</name>
    <dbReference type="NCBI Taxonomy" id="2614158"/>
    <lineage>
        <taxon>Bacteria</taxon>
        <taxon>Bacillati</taxon>
        <taxon>Bacillota</taxon>
        <taxon>Bacilli</taxon>
        <taxon>Lactobacillales</taxon>
        <taxon>Streptococcaceae</taxon>
        <taxon>Streptococcus</taxon>
    </lineage>
</organism>
<keyword evidence="2" id="KW-1185">Reference proteome</keyword>